<feature type="compositionally biased region" description="Low complexity" evidence="1">
    <location>
        <begin position="221"/>
        <end position="239"/>
    </location>
</feature>
<comment type="caution">
    <text evidence="3">The sequence shown here is derived from an EMBL/GenBank/DDBJ whole genome shotgun (WGS) entry which is preliminary data.</text>
</comment>
<sequence>MQSAPPPSSSLRSDRSNNSLSPGESLVSQNARYKVTYETNGDLVLYPGALWAAGAGNVTTPLAAMMSADGRLTLMNAKGRPYWVLGVAGAGVPPYRFAVQNDRTLAIYDHRNVWAAGVTSTRPGKAIIFEDGNFALTDSDNGTYWETMTRNVIRPPQPDQDKGHYRFTVMNDGNLVVSDLTDPTNLALSSGEVMWQSGTALRWAFRDESMKTQPEKDMVDDATAPGAAPATAADRYLMD</sequence>
<feature type="region of interest" description="Disordered" evidence="1">
    <location>
        <begin position="212"/>
        <end position="239"/>
    </location>
</feature>
<dbReference type="AlphaFoldDB" id="A0A2J7ZNP6"/>
<evidence type="ECO:0000256" key="1">
    <source>
        <dbReference type="SAM" id="MobiDB-lite"/>
    </source>
</evidence>
<keyword evidence="4" id="KW-1185">Reference proteome</keyword>
<dbReference type="InterPro" id="IPR036426">
    <property type="entry name" value="Bulb-type_lectin_dom_sf"/>
</dbReference>
<gene>
    <name evidence="3" type="ORF">TSOC_012189</name>
</gene>
<feature type="domain" description="Bulb-type lectin" evidence="2">
    <location>
        <begin position="11"/>
        <end position="120"/>
    </location>
</feature>
<dbReference type="Gene3D" id="2.90.10.10">
    <property type="entry name" value="Bulb-type lectin domain"/>
    <property type="match status" value="1"/>
</dbReference>
<accession>A0A2J7ZNP6</accession>
<dbReference type="SUPFAM" id="SSF51110">
    <property type="entry name" value="alpha-D-mannose-specific plant lectins"/>
    <property type="match status" value="2"/>
</dbReference>
<dbReference type="Gene3D" id="2.90.10.30">
    <property type="match status" value="1"/>
</dbReference>
<evidence type="ECO:0000313" key="4">
    <source>
        <dbReference type="Proteomes" id="UP000236333"/>
    </source>
</evidence>
<proteinExistence type="predicted"/>
<protein>
    <recommendedName>
        <fullName evidence="2">Bulb-type lectin domain-containing protein</fullName>
    </recommendedName>
</protein>
<dbReference type="InterPro" id="IPR001480">
    <property type="entry name" value="Bulb-type_lectin_dom"/>
</dbReference>
<name>A0A2J7ZNP6_9CHLO</name>
<dbReference type="PROSITE" id="PS50927">
    <property type="entry name" value="BULB_LECTIN"/>
    <property type="match status" value="1"/>
</dbReference>
<feature type="region of interest" description="Disordered" evidence="1">
    <location>
        <begin position="1"/>
        <end position="25"/>
    </location>
</feature>
<dbReference type="Proteomes" id="UP000236333">
    <property type="component" value="Unassembled WGS sequence"/>
</dbReference>
<dbReference type="EMBL" id="PGGS01000771">
    <property type="protein sequence ID" value="PNH01885.1"/>
    <property type="molecule type" value="Genomic_DNA"/>
</dbReference>
<evidence type="ECO:0000259" key="2">
    <source>
        <dbReference type="PROSITE" id="PS50927"/>
    </source>
</evidence>
<organism evidence="3 4">
    <name type="scientific">Tetrabaena socialis</name>
    <dbReference type="NCBI Taxonomy" id="47790"/>
    <lineage>
        <taxon>Eukaryota</taxon>
        <taxon>Viridiplantae</taxon>
        <taxon>Chlorophyta</taxon>
        <taxon>core chlorophytes</taxon>
        <taxon>Chlorophyceae</taxon>
        <taxon>CS clade</taxon>
        <taxon>Chlamydomonadales</taxon>
        <taxon>Tetrabaenaceae</taxon>
        <taxon>Tetrabaena</taxon>
    </lineage>
</organism>
<dbReference type="OrthoDB" id="545294at2759"/>
<evidence type="ECO:0000313" key="3">
    <source>
        <dbReference type="EMBL" id="PNH01885.1"/>
    </source>
</evidence>
<reference evidence="3 4" key="1">
    <citation type="journal article" date="2017" name="Mol. Biol. Evol.">
        <title>The 4-celled Tetrabaena socialis nuclear genome reveals the essential components for genetic control of cell number at the origin of multicellularity in the volvocine lineage.</title>
        <authorList>
            <person name="Featherston J."/>
            <person name="Arakaki Y."/>
            <person name="Hanschen E.R."/>
            <person name="Ferris P.J."/>
            <person name="Michod R.E."/>
            <person name="Olson B.J.S.C."/>
            <person name="Nozaki H."/>
            <person name="Durand P.M."/>
        </authorList>
    </citation>
    <scope>NUCLEOTIDE SEQUENCE [LARGE SCALE GENOMIC DNA]</scope>
    <source>
        <strain evidence="3 4">NIES-571</strain>
    </source>
</reference>